<dbReference type="InterPro" id="IPR003701">
    <property type="entry name" value="Mre11"/>
</dbReference>
<dbReference type="GeneID" id="106661520"/>
<feature type="region of interest" description="Disordered" evidence="19">
    <location>
        <begin position="535"/>
        <end position="644"/>
    </location>
</feature>
<reference evidence="21" key="1">
    <citation type="submission" date="2022-01" db="UniProtKB">
        <authorList>
            <consortium name="EnsemblMetazoa"/>
        </authorList>
    </citation>
    <scope>IDENTIFICATION</scope>
</reference>
<evidence type="ECO:0000256" key="6">
    <source>
        <dbReference type="ARBA" id="ARBA00022722"/>
    </source>
</evidence>
<evidence type="ECO:0000256" key="19">
    <source>
        <dbReference type="SAM" id="MobiDB-lite"/>
    </source>
</evidence>
<evidence type="ECO:0000256" key="8">
    <source>
        <dbReference type="ARBA" id="ARBA00022759"/>
    </source>
</evidence>
<keyword evidence="13 16" id="KW-0464">Manganese</keyword>
<evidence type="ECO:0000256" key="14">
    <source>
        <dbReference type="ARBA" id="ARBA00023242"/>
    </source>
</evidence>
<keyword evidence="6 16" id="KW-0540">Nuclease</keyword>
<evidence type="ECO:0000313" key="21">
    <source>
        <dbReference type="EnsemblMetazoa" id="XP_014240469.1"/>
    </source>
</evidence>
<evidence type="ECO:0000256" key="12">
    <source>
        <dbReference type="ARBA" id="ARBA00023204"/>
    </source>
</evidence>
<dbReference type="InterPro" id="IPR004843">
    <property type="entry name" value="Calcineurin-like_PHP"/>
</dbReference>
<keyword evidence="11 16" id="KW-0269">Exonuclease</keyword>
<comment type="subcellular location">
    <subcellularLocation>
        <location evidence="3">Chromosome</location>
    </subcellularLocation>
    <subcellularLocation>
        <location evidence="2 16">Nucleus</location>
    </subcellularLocation>
</comment>
<dbReference type="GO" id="GO:0031573">
    <property type="term" value="P:mitotic intra-S DNA damage checkpoint signaling"/>
    <property type="evidence" value="ECO:0007669"/>
    <property type="project" value="TreeGrafter"/>
</dbReference>
<dbReference type="InterPro" id="IPR007281">
    <property type="entry name" value="Mre11_DNA-bd"/>
</dbReference>
<keyword evidence="10 16" id="KW-0378">Hydrolase</keyword>
<name>A0A8I6R9W1_CIMLE</name>
<dbReference type="GO" id="GO:0006303">
    <property type="term" value="P:double-strand break repair via nonhomologous end joining"/>
    <property type="evidence" value="ECO:0007669"/>
    <property type="project" value="TreeGrafter"/>
</dbReference>
<dbReference type="NCBIfam" id="TIGR00583">
    <property type="entry name" value="mre11"/>
    <property type="match status" value="1"/>
</dbReference>
<keyword evidence="15 16" id="KW-0469">Meiosis</keyword>
<accession>A0A8I6R9W1</accession>
<evidence type="ECO:0000256" key="18">
    <source>
        <dbReference type="RuleBase" id="RU003447"/>
    </source>
</evidence>
<evidence type="ECO:0000256" key="1">
    <source>
        <dbReference type="ARBA" id="ARBA00001936"/>
    </source>
</evidence>
<dbReference type="GO" id="GO:0000724">
    <property type="term" value="P:double-strand break repair via homologous recombination"/>
    <property type="evidence" value="ECO:0007669"/>
    <property type="project" value="TreeGrafter"/>
</dbReference>
<comment type="function">
    <text evidence="16">Core component of the MRN complex, which plays a central role in double-strand break (DSB) repair, DNA recombination, maintenance of telomere integrity and meiosis. The MRN complex is involved in the repair of DNA double-strand breaks (DSBs) via homologous recombination (HR), an error-free mechanism which primarily occurs during S and G2 phases. The complex (1) mediates the end resection of damaged DNA, which generates proper single-stranded DNA, a key initial steps in HR, and is (2) required for the recruitment of other repair factors and efficient activation of ATM and ATR upon DNA damage. Within the MRN complex, MRE11 possesses both single-strand endonuclease activity and double-strand-specific 3'-5' exonuclease activity. MRE11 first endonucleolytically cleaves the 5' strand at DNA DSB ends to prevent non-homologous end joining (NHEJ) and licence HR. It then generates a single-stranded DNA gap via 3' to 5' exonucleolytic degradation, which is required for single-strand invasion and recombination.</text>
</comment>
<dbReference type="SUPFAM" id="SSF56300">
    <property type="entry name" value="Metallo-dependent phosphatases"/>
    <property type="match status" value="1"/>
</dbReference>
<evidence type="ECO:0000256" key="10">
    <source>
        <dbReference type="ARBA" id="ARBA00022801"/>
    </source>
</evidence>
<dbReference type="Gene3D" id="3.60.21.10">
    <property type="match status" value="1"/>
</dbReference>
<organism evidence="21 22">
    <name type="scientific">Cimex lectularius</name>
    <name type="common">Bed bug</name>
    <name type="synonym">Acanthia lectularia</name>
    <dbReference type="NCBI Taxonomy" id="79782"/>
    <lineage>
        <taxon>Eukaryota</taxon>
        <taxon>Metazoa</taxon>
        <taxon>Ecdysozoa</taxon>
        <taxon>Arthropoda</taxon>
        <taxon>Hexapoda</taxon>
        <taxon>Insecta</taxon>
        <taxon>Pterygota</taxon>
        <taxon>Neoptera</taxon>
        <taxon>Paraneoptera</taxon>
        <taxon>Hemiptera</taxon>
        <taxon>Heteroptera</taxon>
        <taxon>Panheteroptera</taxon>
        <taxon>Cimicomorpha</taxon>
        <taxon>Cimicidae</taxon>
        <taxon>Cimex</taxon>
    </lineage>
</organism>
<dbReference type="CDD" id="cd00840">
    <property type="entry name" value="MPP_Mre11_N"/>
    <property type="match status" value="1"/>
</dbReference>
<proteinExistence type="inferred from homology"/>
<evidence type="ECO:0000256" key="13">
    <source>
        <dbReference type="ARBA" id="ARBA00023211"/>
    </source>
</evidence>
<dbReference type="Gene3D" id="3.30.110.110">
    <property type="entry name" value="Mre11, capping domain"/>
    <property type="match status" value="1"/>
</dbReference>
<evidence type="ECO:0000256" key="9">
    <source>
        <dbReference type="ARBA" id="ARBA00022763"/>
    </source>
</evidence>
<feature type="compositionally biased region" description="Low complexity" evidence="19">
    <location>
        <begin position="602"/>
        <end position="617"/>
    </location>
</feature>
<evidence type="ECO:0000256" key="5">
    <source>
        <dbReference type="ARBA" id="ARBA00022454"/>
    </source>
</evidence>
<dbReference type="CTD" id="4361"/>
<evidence type="ECO:0000256" key="16">
    <source>
        <dbReference type="PIRNR" id="PIRNR000882"/>
    </source>
</evidence>
<evidence type="ECO:0000256" key="4">
    <source>
        <dbReference type="ARBA" id="ARBA00009028"/>
    </source>
</evidence>
<dbReference type="Proteomes" id="UP000494040">
    <property type="component" value="Unassembled WGS sequence"/>
</dbReference>
<evidence type="ECO:0000256" key="17">
    <source>
        <dbReference type="PIRSR" id="PIRSR000882-1"/>
    </source>
</evidence>
<dbReference type="PIRSF" id="PIRSF000882">
    <property type="entry name" value="DSB_repair_MRE11"/>
    <property type="match status" value="1"/>
</dbReference>
<dbReference type="GO" id="GO:0000014">
    <property type="term" value="F:single-stranded DNA endodeoxyribonuclease activity"/>
    <property type="evidence" value="ECO:0007669"/>
    <property type="project" value="TreeGrafter"/>
</dbReference>
<dbReference type="EnsemblMetazoa" id="XM_014384984.2">
    <property type="protein sequence ID" value="XP_014240470.1"/>
    <property type="gene ID" value="LOC106661520"/>
</dbReference>
<evidence type="ECO:0000259" key="20">
    <source>
        <dbReference type="SMART" id="SM01347"/>
    </source>
</evidence>
<dbReference type="GO" id="GO:0042138">
    <property type="term" value="P:meiotic DNA double-strand break formation"/>
    <property type="evidence" value="ECO:0007669"/>
    <property type="project" value="TreeGrafter"/>
</dbReference>
<evidence type="ECO:0000256" key="11">
    <source>
        <dbReference type="ARBA" id="ARBA00022839"/>
    </source>
</evidence>
<dbReference type="OrthoDB" id="30417at2759"/>
<keyword evidence="14 16" id="KW-0539">Nucleus</keyword>
<dbReference type="Pfam" id="PF00149">
    <property type="entry name" value="Metallophos"/>
    <property type="match status" value="1"/>
</dbReference>
<feature type="active site" description="Proton donor" evidence="17">
    <location>
        <position position="125"/>
    </location>
</feature>
<feature type="compositionally biased region" description="Low complexity" evidence="19">
    <location>
        <begin position="535"/>
        <end position="545"/>
    </location>
</feature>
<dbReference type="Pfam" id="PF04152">
    <property type="entry name" value="Mre11_DNA_bind"/>
    <property type="match status" value="1"/>
</dbReference>
<feature type="domain" description="Mre11 DNA-binding" evidence="20">
    <location>
        <begin position="291"/>
        <end position="464"/>
    </location>
</feature>
<evidence type="ECO:0000256" key="7">
    <source>
        <dbReference type="ARBA" id="ARBA00022723"/>
    </source>
</evidence>
<dbReference type="GO" id="GO:0030870">
    <property type="term" value="C:Mre11 complex"/>
    <property type="evidence" value="ECO:0007669"/>
    <property type="project" value="UniProtKB-UniRule"/>
</dbReference>
<dbReference type="SMART" id="SM01347">
    <property type="entry name" value="Mre11_DNA_bind"/>
    <property type="match status" value="1"/>
</dbReference>
<dbReference type="FunFam" id="3.60.21.10:FF:000011">
    <property type="entry name" value="Double-strand break repair protein"/>
    <property type="match status" value="1"/>
</dbReference>
<sequence length="644" mass="73356">MPKQDENLFVITLATDLHLGCHEKDGIRFDDSFIAFEEILDISVKKDVDFILLAGDMFHDNKPSPICIKRSLELLRQYCMGDKPISVEFLSDEHENFKNCPVPRVNYQDPNYNISIPVYSIHGNHDDPCGFGRTSALDILSASGLVNYIGKWMDLTKIILKPILLRKGKTQIAIYGLSHIRDERLNRLLKTNLVEFERPPNKESWFNILLLHQNRVNRQMSSTNVIHESMIPDFFDLVIWGHEHECRIEPEWNDTQQFYVTQPGSPVATSLCAAEAVEKKIGFLTIKEKEFKIEPVKLQTVRPFVFDTASVDDWKTDDVKWDAKKLQSYAEKYIKSKLLLQAHEQVTGHPKQPILPLIRLRIEYENENQVFNQIRCSQLFSDYVANPADVVILKKVQPITRASRKTNKELTAIVPDSEQNNLTVQSLIEHFFFGNENDQDDKTENVKHLEVLSVKGMAEAVKRFVEKDDKEAIQDLAKYQMNKVIKHLKESSTAPAKDQINEALKEYQSVHNAKPIDELEEIRKLLESDRTAISSTLGSTTMGSSMDHDMSSDDDFGPPSVQKEVPAARGRGRGRGRAPSKSTRGTRGSKANANTTSNRTISDFLSKSLVKSSSFGSRQDSDEEENAFARQSPRKKARLNYSDE</sequence>
<dbReference type="RefSeq" id="XP_014240469.1">
    <property type="nucleotide sequence ID" value="XM_014384983.2"/>
</dbReference>
<dbReference type="PANTHER" id="PTHR10139:SF1">
    <property type="entry name" value="DOUBLE-STRAND BREAK REPAIR PROTEIN MRE11"/>
    <property type="match status" value="1"/>
</dbReference>
<dbReference type="GO" id="GO:0000723">
    <property type="term" value="P:telomere maintenance"/>
    <property type="evidence" value="ECO:0007669"/>
    <property type="project" value="TreeGrafter"/>
</dbReference>
<dbReference type="GO" id="GO:0035861">
    <property type="term" value="C:site of double-strand break"/>
    <property type="evidence" value="ECO:0007669"/>
    <property type="project" value="TreeGrafter"/>
</dbReference>
<keyword evidence="9 16" id="KW-0227">DNA damage</keyword>
<dbReference type="InterPro" id="IPR041796">
    <property type="entry name" value="Mre11_N"/>
</dbReference>
<evidence type="ECO:0000256" key="15">
    <source>
        <dbReference type="ARBA" id="ARBA00023254"/>
    </source>
</evidence>
<dbReference type="RefSeq" id="XP_014240470.1">
    <property type="nucleotide sequence ID" value="XM_014384984.2"/>
</dbReference>
<dbReference type="OMA" id="ESCMFNA"/>
<keyword evidence="5" id="KW-0158">Chromosome</keyword>
<dbReference type="AlphaFoldDB" id="A0A8I6R9W1"/>
<comment type="cofactor">
    <cofactor evidence="1 16">
        <name>Mn(2+)</name>
        <dbReference type="ChEBI" id="CHEBI:29035"/>
    </cofactor>
</comment>
<dbReference type="GO" id="GO:0097552">
    <property type="term" value="P:mitochondrial double-strand break repair via homologous recombination"/>
    <property type="evidence" value="ECO:0007669"/>
    <property type="project" value="TreeGrafter"/>
</dbReference>
<keyword evidence="7" id="KW-0479">Metal-binding</keyword>
<comment type="similarity">
    <text evidence="4 16 18">Belongs to the MRE11/RAD32 family.</text>
</comment>
<dbReference type="GO" id="GO:0007095">
    <property type="term" value="P:mitotic G2 DNA damage checkpoint signaling"/>
    <property type="evidence" value="ECO:0007669"/>
    <property type="project" value="TreeGrafter"/>
</dbReference>
<evidence type="ECO:0000313" key="22">
    <source>
        <dbReference type="Proteomes" id="UP000494040"/>
    </source>
</evidence>
<keyword evidence="22" id="KW-1185">Reference proteome</keyword>
<evidence type="ECO:0000256" key="3">
    <source>
        <dbReference type="ARBA" id="ARBA00004286"/>
    </source>
</evidence>
<dbReference type="InterPro" id="IPR038487">
    <property type="entry name" value="Mre11_capping_dom"/>
</dbReference>
<keyword evidence="12 16" id="KW-0234">DNA repair</keyword>
<dbReference type="InterPro" id="IPR029052">
    <property type="entry name" value="Metallo-depent_PP-like"/>
</dbReference>
<dbReference type="GO" id="GO:0030145">
    <property type="term" value="F:manganese ion binding"/>
    <property type="evidence" value="ECO:0007669"/>
    <property type="project" value="UniProtKB-UniRule"/>
</dbReference>
<keyword evidence="8 16" id="KW-0255">Endonuclease</keyword>
<feature type="compositionally biased region" description="Polar residues" evidence="19">
    <location>
        <begin position="580"/>
        <end position="601"/>
    </location>
</feature>
<dbReference type="PANTHER" id="PTHR10139">
    <property type="entry name" value="DOUBLE-STRAND BREAK REPAIR PROTEIN MRE11"/>
    <property type="match status" value="1"/>
</dbReference>
<dbReference type="EnsemblMetazoa" id="XM_014384983.2">
    <property type="protein sequence ID" value="XP_014240469.1"/>
    <property type="gene ID" value="LOC106661520"/>
</dbReference>
<protein>
    <recommendedName>
        <fullName evidence="16">Double-strand break repair protein</fullName>
    </recommendedName>
</protein>
<dbReference type="GO" id="GO:0008296">
    <property type="term" value="F:3'-5'-DNA exonuclease activity"/>
    <property type="evidence" value="ECO:0007669"/>
    <property type="project" value="InterPro"/>
</dbReference>
<evidence type="ECO:0000256" key="2">
    <source>
        <dbReference type="ARBA" id="ARBA00004123"/>
    </source>
</evidence>
<dbReference type="KEGG" id="clec:106661520"/>